<dbReference type="Pfam" id="PF08436">
    <property type="entry name" value="DXP_redisom_C"/>
    <property type="match status" value="1"/>
</dbReference>
<dbReference type="AlphaFoldDB" id="A0A4R3Z0I4"/>
<dbReference type="GO" id="GO:0030604">
    <property type="term" value="F:1-deoxy-D-xylulose-5-phosphate reductoisomerase activity"/>
    <property type="evidence" value="ECO:0007669"/>
    <property type="project" value="UniProtKB-UniRule"/>
</dbReference>
<keyword evidence="6 9" id="KW-0464">Manganese</keyword>
<dbReference type="RefSeq" id="WP_066443328.1">
    <property type="nucleotide sequence ID" value="NZ_JANKBF010000013.1"/>
</dbReference>
<dbReference type="InterPro" id="IPR003821">
    <property type="entry name" value="DXP_reductoisomerase"/>
</dbReference>
<evidence type="ECO:0000313" key="13">
    <source>
        <dbReference type="EMBL" id="TCV98456.1"/>
    </source>
</evidence>
<organism evidence="13 14">
    <name type="scientific">Longibaculum muris</name>
    <dbReference type="NCBI Taxonomy" id="1796628"/>
    <lineage>
        <taxon>Bacteria</taxon>
        <taxon>Bacillati</taxon>
        <taxon>Bacillota</taxon>
        <taxon>Erysipelotrichia</taxon>
        <taxon>Erysipelotrichales</taxon>
        <taxon>Coprobacillaceae</taxon>
        <taxon>Longibaculum</taxon>
    </lineage>
</organism>
<feature type="binding site" evidence="9">
    <location>
        <position position="37"/>
    </location>
    <ligand>
        <name>NADPH</name>
        <dbReference type="ChEBI" id="CHEBI:57783"/>
    </ligand>
</feature>
<dbReference type="EMBL" id="SMCQ01000013">
    <property type="protein sequence ID" value="TCV98456.1"/>
    <property type="molecule type" value="Genomic_DNA"/>
</dbReference>
<evidence type="ECO:0000256" key="1">
    <source>
        <dbReference type="ARBA" id="ARBA00005094"/>
    </source>
</evidence>
<feature type="binding site" evidence="9">
    <location>
        <position position="213"/>
    </location>
    <ligand>
        <name>1-deoxy-D-xylulose 5-phosphate</name>
        <dbReference type="ChEBI" id="CHEBI:57792"/>
    </ligand>
</feature>
<evidence type="ECO:0000256" key="9">
    <source>
        <dbReference type="HAMAP-Rule" id="MF_00183"/>
    </source>
</evidence>
<feature type="binding site" evidence="9">
    <location>
        <position position="208"/>
    </location>
    <ligand>
        <name>1-deoxy-D-xylulose 5-phosphate</name>
        <dbReference type="ChEBI" id="CHEBI:57792"/>
    </ligand>
</feature>
<dbReference type="GO" id="GO:0070402">
    <property type="term" value="F:NADPH binding"/>
    <property type="evidence" value="ECO:0007669"/>
    <property type="project" value="InterPro"/>
</dbReference>
<name>A0A4R3Z0I4_9FIRM</name>
<feature type="binding site" evidence="9">
    <location>
        <position position="195"/>
    </location>
    <ligand>
        <name>1-deoxy-D-xylulose 5-phosphate</name>
        <dbReference type="ChEBI" id="CHEBI:57792"/>
    </ligand>
</feature>
<comment type="similarity">
    <text evidence="2 9">Belongs to the DXR family.</text>
</comment>
<evidence type="ECO:0000259" key="10">
    <source>
        <dbReference type="Pfam" id="PF02670"/>
    </source>
</evidence>
<feature type="binding site" evidence="9">
    <location>
        <position position="146"/>
    </location>
    <ligand>
        <name>Mn(2+)</name>
        <dbReference type="ChEBI" id="CHEBI:29035"/>
    </ligand>
</feature>
<dbReference type="NCBIfam" id="TIGR00243">
    <property type="entry name" value="Dxr"/>
    <property type="match status" value="1"/>
</dbReference>
<dbReference type="GO" id="GO:0016853">
    <property type="term" value="F:isomerase activity"/>
    <property type="evidence" value="ECO:0007669"/>
    <property type="project" value="UniProtKB-KW"/>
</dbReference>
<dbReference type="InterPro" id="IPR036291">
    <property type="entry name" value="NAD(P)-bd_dom_sf"/>
</dbReference>
<feature type="binding site" evidence="9">
    <location>
        <position position="148"/>
    </location>
    <ligand>
        <name>1-deoxy-D-xylulose 5-phosphate</name>
        <dbReference type="ChEBI" id="CHEBI:57792"/>
    </ligand>
</feature>
<reference evidence="13 14" key="1">
    <citation type="submission" date="2019-03" db="EMBL/GenBank/DDBJ databases">
        <title>Genomic Encyclopedia of Type Strains, Phase IV (KMG-IV): sequencing the most valuable type-strain genomes for metagenomic binning, comparative biology and taxonomic classification.</title>
        <authorList>
            <person name="Goeker M."/>
        </authorList>
    </citation>
    <scope>NUCLEOTIDE SEQUENCE [LARGE SCALE GENOMIC DNA]</scope>
    <source>
        <strain evidence="13 14">DSM 29487</strain>
    </source>
</reference>
<proteinExistence type="inferred from homology"/>
<dbReference type="InterPro" id="IPR013512">
    <property type="entry name" value="DXP_reductoisomerase_N"/>
</dbReference>
<feature type="binding site" evidence="9">
    <location>
        <position position="122"/>
    </location>
    <ligand>
        <name>NADPH</name>
        <dbReference type="ChEBI" id="CHEBI:57783"/>
    </ligand>
</feature>
<dbReference type="Gene3D" id="3.40.50.720">
    <property type="entry name" value="NAD(P)-binding Rossmann-like Domain"/>
    <property type="match status" value="1"/>
</dbReference>
<dbReference type="Pfam" id="PF13288">
    <property type="entry name" value="DXPR_C"/>
    <property type="match status" value="1"/>
</dbReference>
<feature type="domain" description="1-deoxy-D-xylulose 5-phosphate reductoisomerase N-terminal" evidence="10">
    <location>
        <begin position="4"/>
        <end position="128"/>
    </location>
</feature>
<evidence type="ECO:0000259" key="11">
    <source>
        <dbReference type="Pfam" id="PF08436"/>
    </source>
</evidence>
<evidence type="ECO:0000256" key="3">
    <source>
        <dbReference type="ARBA" id="ARBA00022723"/>
    </source>
</evidence>
<dbReference type="EC" id="1.1.1.267" evidence="9"/>
<keyword evidence="3 9" id="KW-0479">Metal-binding</keyword>
<feature type="binding site" evidence="9">
    <location>
        <position position="36"/>
    </location>
    <ligand>
        <name>NADPH</name>
        <dbReference type="ChEBI" id="CHEBI:57783"/>
    </ligand>
</feature>
<comment type="cofactor">
    <cofactor evidence="9">
        <name>Mg(2+)</name>
        <dbReference type="ChEBI" id="CHEBI:18420"/>
    </cofactor>
    <cofactor evidence="9">
        <name>Mn(2+)</name>
        <dbReference type="ChEBI" id="CHEBI:29035"/>
    </cofactor>
</comment>
<sequence>MKKITVLGVTGSIGTQTVDVVKHHREEFEIIAMSAGRNIELLEKIMVSVHVRHICVQNKEDKEYLENKYKDCYFYYGQEGLITIATLPEVDVVLNAIVGFAGLLPTMEAIKAHKDIALANKETLVVAGHLIIPLVKEYGVALLPVDSEHSAIFQSMNGEHHGDISKIILTASGGSFRDKSREELKNVTVEQALKHPNWSMGAKITIDSATLFNKGLEVMEAKWLFNVDYDDIEVLIHPESIVHSMVEYQDTSVIAQLGTPDMRLPIQYALTYPRRQPLIGGKRLSLADIGTLHFYAPDFKRFKALELAYEAGRKGGSMPCVLNGANEQANALFLDRKICFLDIERLVEEAMRAHEWVDHPSLDQLLEIDQWARNYVLKRVGEDECKQ</sequence>
<feature type="binding site" evidence="9">
    <location>
        <position position="172"/>
    </location>
    <ligand>
        <name>1-deoxy-D-xylulose 5-phosphate</name>
        <dbReference type="ChEBI" id="CHEBI:57792"/>
    </ligand>
</feature>
<keyword evidence="4 9" id="KW-0521">NADP</keyword>
<comment type="catalytic activity">
    <reaction evidence="8">
        <text>2-C-methyl-D-erythritol 4-phosphate + NADP(+) = 1-deoxy-D-xylulose 5-phosphate + NADPH + H(+)</text>
        <dbReference type="Rhea" id="RHEA:13717"/>
        <dbReference type="ChEBI" id="CHEBI:15378"/>
        <dbReference type="ChEBI" id="CHEBI:57783"/>
        <dbReference type="ChEBI" id="CHEBI:57792"/>
        <dbReference type="ChEBI" id="CHEBI:58262"/>
        <dbReference type="ChEBI" id="CHEBI:58349"/>
        <dbReference type="EC" id="1.1.1.267"/>
    </reaction>
    <physiologicalReaction direction="right-to-left" evidence="8">
        <dbReference type="Rhea" id="RHEA:13719"/>
    </physiologicalReaction>
</comment>
<dbReference type="SUPFAM" id="SSF69055">
    <property type="entry name" value="1-deoxy-D-xylulose-5-phosphate reductoisomerase, C-terminal domain"/>
    <property type="match status" value="1"/>
</dbReference>
<dbReference type="InterPro" id="IPR036169">
    <property type="entry name" value="DXPR_C_sf"/>
</dbReference>
<comment type="pathway">
    <text evidence="1 9">Isoprenoid biosynthesis; isopentenyl diphosphate biosynthesis via DXP pathway; isopentenyl diphosphate from 1-deoxy-D-xylulose 5-phosphate: step 1/6.</text>
</comment>
<feature type="binding site" evidence="9">
    <location>
        <position position="201"/>
    </location>
    <ligand>
        <name>NADPH</name>
        <dbReference type="ChEBI" id="CHEBI:57783"/>
    </ligand>
</feature>
<evidence type="ECO:0000256" key="4">
    <source>
        <dbReference type="ARBA" id="ARBA00022857"/>
    </source>
</evidence>
<keyword evidence="13" id="KW-0413">Isomerase</keyword>
<gene>
    <name evidence="9" type="primary">dxr</name>
    <name evidence="13" type="ORF">EDD60_11350</name>
</gene>
<comment type="caution">
    <text evidence="13">The sequence shown here is derived from an EMBL/GenBank/DDBJ whole genome shotgun (WGS) entry which is preliminary data.</text>
</comment>
<dbReference type="InterPro" id="IPR026877">
    <property type="entry name" value="DXPR_C"/>
</dbReference>
<dbReference type="GO" id="GO:0030145">
    <property type="term" value="F:manganese ion binding"/>
    <property type="evidence" value="ECO:0007669"/>
    <property type="project" value="TreeGrafter"/>
</dbReference>
<dbReference type="InterPro" id="IPR013644">
    <property type="entry name" value="DXP_reductoisomerase_C"/>
</dbReference>
<feature type="binding site" evidence="9">
    <location>
        <position position="38"/>
    </location>
    <ligand>
        <name>NADPH</name>
        <dbReference type="ChEBI" id="CHEBI:57783"/>
    </ligand>
</feature>
<dbReference type="SUPFAM" id="SSF51735">
    <property type="entry name" value="NAD(P)-binding Rossmann-fold domains"/>
    <property type="match status" value="1"/>
</dbReference>
<evidence type="ECO:0000313" key="14">
    <source>
        <dbReference type="Proteomes" id="UP000295515"/>
    </source>
</evidence>
<protein>
    <recommendedName>
        <fullName evidence="9">1-deoxy-D-xylulose 5-phosphate reductoisomerase</fullName>
        <shortName evidence="9">DXP reductoisomerase</shortName>
        <ecNumber evidence="9">1.1.1.267</ecNumber>
    </recommendedName>
    <alternativeName>
        <fullName evidence="9">1-deoxyxylulose-5-phosphate reductoisomerase</fullName>
    </alternativeName>
    <alternativeName>
        <fullName evidence="9">2-C-methyl-D-erythritol 4-phosphate synthase</fullName>
    </alternativeName>
</protein>
<dbReference type="GO" id="GO:0051484">
    <property type="term" value="P:isopentenyl diphosphate biosynthetic process, methylerythritol 4-phosphate pathway involved in terpenoid biosynthetic process"/>
    <property type="evidence" value="ECO:0007669"/>
    <property type="project" value="UniProtKB-ARBA"/>
</dbReference>
<feature type="binding site" evidence="9">
    <location>
        <position position="11"/>
    </location>
    <ligand>
        <name>NADPH</name>
        <dbReference type="ChEBI" id="CHEBI:57783"/>
    </ligand>
</feature>
<dbReference type="Pfam" id="PF02670">
    <property type="entry name" value="DXP_reductoisom"/>
    <property type="match status" value="1"/>
</dbReference>
<keyword evidence="5 9" id="KW-0560">Oxidoreductase</keyword>
<dbReference type="Gene3D" id="1.10.1740.10">
    <property type="match status" value="1"/>
</dbReference>
<feature type="binding site" evidence="9">
    <location>
        <position position="217"/>
    </location>
    <ligand>
        <name>1-deoxy-D-xylulose 5-phosphate</name>
        <dbReference type="ChEBI" id="CHEBI:57792"/>
    </ligand>
</feature>
<dbReference type="Proteomes" id="UP000295515">
    <property type="component" value="Unassembled WGS sequence"/>
</dbReference>
<comment type="function">
    <text evidence="9">Catalyzes the NADPH-dependent rearrangement and reduction of 1-deoxy-D-xylulose-5-phosphate (DXP) to 2-C-methyl-D-erythritol 4-phosphate (MEP).</text>
</comment>
<keyword evidence="9" id="KW-0460">Magnesium</keyword>
<dbReference type="PANTHER" id="PTHR30525:SF0">
    <property type="entry name" value="1-DEOXY-D-XYLULOSE 5-PHOSPHATE REDUCTOISOMERASE, CHLOROPLASTIC"/>
    <property type="match status" value="1"/>
</dbReference>
<feature type="binding site" evidence="9">
    <location>
        <position position="10"/>
    </location>
    <ligand>
        <name>NADPH</name>
        <dbReference type="ChEBI" id="CHEBI:57783"/>
    </ligand>
</feature>
<feature type="binding site" evidence="9">
    <location>
        <position position="12"/>
    </location>
    <ligand>
        <name>NADPH</name>
        <dbReference type="ChEBI" id="CHEBI:57783"/>
    </ligand>
</feature>
<feature type="domain" description="DXP reductoisomerase C-terminal" evidence="12">
    <location>
        <begin position="257"/>
        <end position="375"/>
    </location>
</feature>
<dbReference type="FunFam" id="3.40.50.720:FF:000045">
    <property type="entry name" value="1-deoxy-D-xylulose 5-phosphate reductoisomerase"/>
    <property type="match status" value="1"/>
</dbReference>
<feature type="binding site" evidence="9">
    <location>
        <position position="120"/>
    </location>
    <ligand>
        <name>NADPH</name>
        <dbReference type="ChEBI" id="CHEBI:57783"/>
    </ligand>
</feature>
<evidence type="ECO:0000256" key="5">
    <source>
        <dbReference type="ARBA" id="ARBA00023002"/>
    </source>
</evidence>
<dbReference type="UniPathway" id="UPA00056">
    <property type="reaction ID" value="UER00092"/>
</dbReference>
<dbReference type="HAMAP" id="MF_00183">
    <property type="entry name" value="DXP_reductoisom"/>
    <property type="match status" value="1"/>
</dbReference>
<dbReference type="SUPFAM" id="SSF55347">
    <property type="entry name" value="Glyceraldehyde-3-phosphate dehydrogenase-like, C-terminal domain"/>
    <property type="match status" value="1"/>
</dbReference>
<feature type="domain" description="1-deoxy-D-xylulose 5-phosphate reductoisomerase C-terminal" evidence="11">
    <location>
        <begin position="142"/>
        <end position="225"/>
    </location>
</feature>
<feature type="binding site" evidence="9">
    <location>
        <position position="217"/>
    </location>
    <ligand>
        <name>Mn(2+)</name>
        <dbReference type="ChEBI" id="CHEBI:29035"/>
    </ligand>
</feature>
<feature type="binding site" evidence="9">
    <location>
        <position position="148"/>
    </location>
    <ligand>
        <name>Mn(2+)</name>
        <dbReference type="ChEBI" id="CHEBI:29035"/>
    </ligand>
</feature>
<dbReference type="PIRSF" id="PIRSF006205">
    <property type="entry name" value="Dxp_reductismrs"/>
    <property type="match status" value="1"/>
</dbReference>
<dbReference type="PANTHER" id="PTHR30525">
    <property type="entry name" value="1-DEOXY-D-XYLULOSE 5-PHOSPHATE REDUCTOISOMERASE"/>
    <property type="match status" value="1"/>
</dbReference>
<feature type="binding site" evidence="9">
    <location>
        <position position="121"/>
    </location>
    <ligand>
        <name>1-deoxy-D-xylulose 5-phosphate</name>
        <dbReference type="ChEBI" id="CHEBI:57792"/>
    </ligand>
</feature>
<evidence type="ECO:0000256" key="2">
    <source>
        <dbReference type="ARBA" id="ARBA00006825"/>
    </source>
</evidence>
<feature type="binding site" evidence="9">
    <location>
        <position position="214"/>
    </location>
    <ligand>
        <name>1-deoxy-D-xylulose 5-phosphate</name>
        <dbReference type="ChEBI" id="CHEBI:57792"/>
    </ligand>
</feature>
<dbReference type="GeneID" id="98915692"/>
<evidence type="ECO:0000259" key="12">
    <source>
        <dbReference type="Pfam" id="PF13288"/>
    </source>
</evidence>
<feature type="binding site" evidence="9">
    <location>
        <position position="13"/>
    </location>
    <ligand>
        <name>NADPH</name>
        <dbReference type="ChEBI" id="CHEBI:57783"/>
    </ligand>
</feature>
<evidence type="ECO:0000256" key="8">
    <source>
        <dbReference type="ARBA" id="ARBA00048543"/>
    </source>
</evidence>
<keyword evidence="14" id="KW-1185">Reference proteome</keyword>
<feature type="binding site" evidence="9">
    <location>
        <position position="147"/>
    </location>
    <ligand>
        <name>1-deoxy-D-xylulose 5-phosphate</name>
        <dbReference type="ChEBI" id="CHEBI:57792"/>
    </ligand>
</feature>
<accession>A0A4R3Z0I4</accession>
<evidence type="ECO:0000256" key="6">
    <source>
        <dbReference type="ARBA" id="ARBA00023211"/>
    </source>
</evidence>
<dbReference type="NCBIfam" id="NF009114">
    <property type="entry name" value="PRK12464.1"/>
    <property type="match status" value="1"/>
</dbReference>
<evidence type="ECO:0000256" key="7">
    <source>
        <dbReference type="ARBA" id="ARBA00023229"/>
    </source>
</evidence>
<keyword evidence="7 9" id="KW-0414">Isoprene biosynthesis</keyword>